<dbReference type="Pfam" id="PF05437">
    <property type="entry name" value="AzlD"/>
    <property type="match status" value="1"/>
</dbReference>
<comment type="caution">
    <text evidence="2">The sequence shown here is derived from an EMBL/GenBank/DDBJ whole genome shotgun (WGS) entry which is preliminary data.</text>
</comment>
<reference evidence="2 3" key="1">
    <citation type="submission" date="2024-04" db="EMBL/GenBank/DDBJ databases">
        <title>Genome sequencing and metabolic network reconstruction of aminoacids and betaine degradation by Anoxynatronum sibiricum.</title>
        <authorList>
            <person name="Detkova E.N."/>
            <person name="Boltjanskaja Y.V."/>
            <person name="Mardanov A.V."/>
            <person name="Kevbrin V."/>
        </authorList>
    </citation>
    <scope>NUCLEOTIDE SEQUENCE [LARGE SCALE GENOMIC DNA]</scope>
    <source>
        <strain evidence="2 3">Z-7981</strain>
    </source>
</reference>
<dbReference type="Proteomes" id="UP001407405">
    <property type="component" value="Unassembled WGS sequence"/>
</dbReference>
<name>A0ABU9VQR7_9CLOT</name>
<feature type="transmembrane region" description="Helical" evidence="1">
    <location>
        <begin position="89"/>
        <end position="105"/>
    </location>
</feature>
<feature type="transmembrane region" description="Helical" evidence="1">
    <location>
        <begin position="6"/>
        <end position="28"/>
    </location>
</feature>
<sequence length="106" mass="11636">MTNLALLPLLSAIALGTFLLRFSFIFLYGRMSLPQWLHRSMRFVPAAVLSALIFPALIIQNGVPALSLGNHRLVAGLLALAVAWKTKNLLATTLVGLGIFWLLTYM</sequence>
<keyword evidence="1" id="KW-1133">Transmembrane helix</keyword>
<proteinExistence type="predicted"/>
<feature type="transmembrane region" description="Helical" evidence="1">
    <location>
        <begin position="40"/>
        <end position="59"/>
    </location>
</feature>
<evidence type="ECO:0000313" key="3">
    <source>
        <dbReference type="Proteomes" id="UP001407405"/>
    </source>
</evidence>
<organism evidence="2 3">
    <name type="scientific">Anoxynatronum sibiricum</name>
    <dbReference type="NCBI Taxonomy" id="210623"/>
    <lineage>
        <taxon>Bacteria</taxon>
        <taxon>Bacillati</taxon>
        <taxon>Bacillota</taxon>
        <taxon>Clostridia</taxon>
        <taxon>Eubacteriales</taxon>
        <taxon>Clostridiaceae</taxon>
        <taxon>Anoxynatronum</taxon>
    </lineage>
</organism>
<evidence type="ECO:0000256" key="1">
    <source>
        <dbReference type="SAM" id="Phobius"/>
    </source>
</evidence>
<dbReference type="RefSeq" id="WP_343184578.1">
    <property type="nucleotide sequence ID" value="NZ_JBCITM010000001.1"/>
</dbReference>
<protein>
    <submittedName>
        <fullName evidence="2">AzlD domain-containing protein</fullName>
    </submittedName>
</protein>
<dbReference type="EMBL" id="JBCITM010000001">
    <property type="protein sequence ID" value="MEN1759205.1"/>
    <property type="molecule type" value="Genomic_DNA"/>
</dbReference>
<evidence type="ECO:0000313" key="2">
    <source>
        <dbReference type="EMBL" id="MEN1759205.1"/>
    </source>
</evidence>
<keyword evidence="1" id="KW-0472">Membrane</keyword>
<keyword evidence="1" id="KW-0812">Transmembrane</keyword>
<keyword evidence="3" id="KW-1185">Reference proteome</keyword>
<accession>A0ABU9VQR7</accession>
<dbReference type="InterPro" id="IPR008407">
    <property type="entry name" value="Brnchd-chn_aa_trnsp_AzlD"/>
</dbReference>
<gene>
    <name evidence="2" type="ORF">AAIG11_01845</name>
</gene>